<evidence type="ECO:0008006" key="4">
    <source>
        <dbReference type="Google" id="ProtNLM"/>
    </source>
</evidence>
<comment type="caution">
    <text evidence="2">The sequence shown here is derived from an EMBL/GenBank/DDBJ whole genome shotgun (WGS) entry which is preliminary data.</text>
</comment>
<reference evidence="2 3" key="1">
    <citation type="submission" date="2018-10" db="EMBL/GenBank/DDBJ databases">
        <title>A high-quality apple genome assembly.</title>
        <authorList>
            <person name="Hu J."/>
        </authorList>
    </citation>
    <scope>NUCLEOTIDE SEQUENCE [LARGE SCALE GENOMIC DNA]</scope>
    <source>
        <strain evidence="3">cv. HFTH1</strain>
        <tissue evidence="2">Young leaf</tissue>
    </source>
</reference>
<dbReference type="EMBL" id="RDQH01000341">
    <property type="protein sequence ID" value="RXH75323.1"/>
    <property type="molecule type" value="Genomic_DNA"/>
</dbReference>
<keyword evidence="3" id="KW-1185">Reference proteome</keyword>
<dbReference type="Proteomes" id="UP000290289">
    <property type="component" value="Chromosome 15"/>
</dbReference>
<evidence type="ECO:0000313" key="3">
    <source>
        <dbReference type="Proteomes" id="UP000290289"/>
    </source>
</evidence>
<dbReference type="PANTHER" id="PTHR47926">
    <property type="entry name" value="PENTATRICOPEPTIDE REPEAT-CONTAINING PROTEIN"/>
    <property type="match status" value="1"/>
</dbReference>
<dbReference type="GO" id="GO:0009451">
    <property type="term" value="P:RNA modification"/>
    <property type="evidence" value="ECO:0007669"/>
    <property type="project" value="InterPro"/>
</dbReference>
<dbReference type="AlphaFoldDB" id="A0A498I2L6"/>
<dbReference type="Pfam" id="PF01535">
    <property type="entry name" value="PPR"/>
    <property type="match status" value="1"/>
</dbReference>
<evidence type="ECO:0000256" key="1">
    <source>
        <dbReference type="ARBA" id="ARBA00022737"/>
    </source>
</evidence>
<proteinExistence type="predicted"/>
<keyword evidence="1" id="KW-0677">Repeat</keyword>
<evidence type="ECO:0000313" key="2">
    <source>
        <dbReference type="EMBL" id="RXH75323.1"/>
    </source>
</evidence>
<dbReference type="NCBIfam" id="TIGR00756">
    <property type="entry name" value="PPR"/>
    <property type="match status" value="1"/>
</dbReference>
<organism evidence="2 3">
    <name type="scientific">Malus domestica</name>
    <name type="common">Apple</name>
    <name type="synonym">Pyrus malus</name>
    <dbReference type="NCBI Taxonomy" id="3750"/>
    <lineage>
        <taxon>Eukaryota</taxon>
        <taxon>Viridiplantae</taxon>
        <taxon>Streptophyta</taxon>
        <taxon>Embryophyta</taxon>
        <taxon>Tracheophyta</taxon>
        <taxon>Spermatophyta</taxon>
        <taxon>Magnoliopsida</taxon>
        <taxon>eudicotyledons</taxon>
        <taxon>Gunneridae</taxon>
        <taxon>Pentapetalae</taxon>
        <taxon>rosids</taxon>
        <taxon>fabids</taxon>
        <taxon>Rosales</taxon>
        <taxon>Rosaceae</taxon>
        <taxon>Amygdaloideae</taxon>
        <taxon>Maleae</taxon>
        <taxon>Malus</taxon>
    </lineage>
</organism>
<dbReference type="InterPro" id="IPR002885">
    <property type="entry name" value="PPR_rpt"/>
</dbReference>
<dbReference type="InterPro" id="IPR011990">
    <property type="entry name" value="TPR-like_helical_dom_sf"/>
</dbReference>
<gene>
    <name evidence="2" type="ORF">DVH24_030044</name>
</gene>
<dbReference type="Gene3D" id="1.25.40.10">
    <property type="entry name" value="Tetratricopeptide repeat domain"/>
    <property type="match status" value="1"/>
</dbReference>
<name>A0A498I2L6_MALDO</name>
<dbReference type="Pfam" id="PF13041">
    <property type="entry name" value="PPR_2"/>
    <property type="match status" value="1"/>
</dbReference>
<protein>
    <recommendedName>
        <fullName evidence="4">Pentatricopeptide repeat-containing protein</fullName>
    </recommendedName>
</protein>
<dbReference type="GO" id="GO:0003723">
    <property type="term" value="F:RNA binding"/>
    <property type="evidence" value="ECO:0007669"/>
    <property type="project" value="InterPro"/>
</dbReference>
<dbReference type="InterPro" id="IPR046960">
    <property type="entry name" value="PPR_At4g14850-like_plant"/>
</dbReference>
<accession>A0A498I2L6</accession>
<sequence length="124" mass="13845">MYQECVRTYGDINFKGVLPHGYVFPKVLKVCALLSNLKVGIVVHRDVIILHLLICIHYSKCEDVRSAKQVFDEMVGRDLLSHNSMISGYVCNGLFGLALGLFDSMLDGCEPDIVTLNTIMDAYC</sequence>